<dbReference type="PANTHER" id="PTHR14226:SF29">
    <property type="entry name" value="NEUROPATHY TARGET ESTERASE SWS"/>
    <property type="match status" value="1"/>
</dbReference>
<dbReference type="EMBL" id="AP023321">
    <property type="protein sequence ID" value="BCI59972.1"/>
    <property type="molecule type" value="Genomic_DNA"/>
</dbReference>
<feature type="short sequence motif" description="GXSXG" evidence="4">
    <location>
        <begin position="36"/>
        <end position="40"/>
    </location>
</feature>
<gene>
    <name evidence="6" type="ORF">C12CBH8_06110</name>
</gene>
<dbReference type="PANTHER" id="PTHR14226">
    <property type="entry name" value="NEUROPATHY TARGET ESTERASE/SWISS CHEESE D.MELANOGASTER"/>
    <property type="match status" value="1"/>
</dbReference>
<dbReference type="InterPro" id="IPR002641">
    <property type="entry name" value="PNPLA_dom"/>
</dbReference>
<evidence type="ECO:0000313" key="7">
    <source>
        <dbReference type="Proteomes" id="UP000593890"/>
    </source>
</evidence>
<dbReference type="InterPro" id="IPR016035">
    <property type="entry name" value="Acyl_Trfase/lysoPLipase"/>
</dbReference>
<proteinExistence type="predicted"/>
<dbReference type="InterPro" id="IPR050301">
    <property type="entry name" value="NTE"/>
</dbReference>
<dbReference type="AlphaFoldDB" id="A0A7I8D2N3"/>
<evidence type="ECO:0000256" key="1">
    <source>
        <dbReference type="ARBA" id="ARBA00022801"/>
    </source>
</evidence>
<evidence type="ECO:0000259" key="5">
    <source>
        <dbReference type="PROSITE" id="PS51635"/>
    </source>
</evidence>
<evidence type="ECO:0000313" key="6">
    <source>
        <dbReference type="EMBL" id="BCI59972.1"/>
    </source>
</evidence>
<accession>A0A7I8D2N3</accession>
<dbReference type="KEGG" id="sman:C12CBH8_06110"/>
<dbReference type="Pfam" id="PF01734">
    <property type="entry name" value="Patatin"/>
    <property type="match status" value="1"/>
</dbReference>
<reference evidence="7" key="1">
    <citation type="submission" date="2020-07" db="EMBL/GenBank/DDBJ databases">
        <title>Complete genome sequencing of Clostridia bacterium strain 12CBH8.</title>
        <authorList>
            <person name="Sakamoto M."/>
            <person name="Murakami T."/>
            <person name="Mori H."/>
        </authorList>
    </citation>
    <scope>NUCLEOTIDE SEQUENCE [LARGE SCALE GENOMIC DNA]</scope>
    <source>
        <strain evidence="7">12CBH8</strain>
    </source>
</reference>
<dbReference type="GO" id="GO:0016042">
    <property type="term" value="P:lipid catabolic process"/>
    <property type="evidence" value="ECO:0007669"/>
    <property type="project" value="UniProtKB-UniRule"/>
</dbReference>
<keyword evidence="1 4" id="KW-0378">Hydrolase</keyword>
<evidence type="ECO:0000256" key="2">
    <source>
        <dbReference type="ARBA" id="ARBA00022963"/>
    </source>
</evidence>
<feature type="short sequence motif" description="DGA/G" evidence="4">
    <location>
        <begin position="190"/>
        <end position="192"/>
    </location>
</feature>
<feature type="active site" description="Nucleophile" evidence="4">
    <location>
        <position position="38"/>
    </location>
</feature>
<dbReference type="RefSeq" id="WP_171846406.1">
    <property type="nucleotide sequence ID" value="NZ_AP023321.1"/>
</dbReference>
<organism evidence="6 7">
    <name type="scientific">Solibaculum mannosilyticum</name>
    <dbReference type="NCBI Taxonomy" id="2780922"/>
    <lineage>
        <taxon>Bacteria</taxon>
        <taxon>Bacillati</taxon>
        <taxon>Bacillota</taxon>
        <taxon>Clostridia</taxon>
        <taxon>Eubacteriales</taxon>
        <taxon>Oscillospiraceae</taxon>
        <taxon>Solibaculum</taxon>
    </lineage>
</organism>
<keyword evidence="2 4" id="KW-0442">Lipid degradation</keyword>
<keyword evidence="3 4" id="KW-0443">Lipid metabolism</keyword>
<evidence type="ECO:0000256" key="4">
    <source>
        <dbReference type="PROSITE-ProRule" id="PRU01161"/>
    </source>
</evidence>
<dbReference type="Gene3D" id="3.40.1090.10">
    <property type="entry name" value="Cytosolic phospholipase A2 catalytic domain"/>
    <property type="match status" value="2"/>
</dbReference>
<name>A0A7I8D2N3_9FIRM</name>
<dbReference type="GO" id="GO:0016787">
    <property type="term" value="F:hydrolase activity"/>
    <property type="evidence" value="ECO:0007669"/>
    <property type="project" value="UniProtKB-UniRule"/>
</dbReference>
<evidence type="ECO:0000256" key="3">
    <source>
        <dbReference type="ARBA" id="ARBA00023098"/>
    </source>
</evidence>
<sequence length="303" mass="32716">MKIGIALSGGGVRGAAHIGVLKALEEAGFEIGWISGTSSGSLVATLYAAGYTPDQIGKIFRRFSGCDGHSPRIIDPDYCGIVRAPVRQVFGKPFRLTGFIKGDKITETIRSLCEAKGFSIMRKSRIPLAMPSVDIYTSRTVMFVSDAARFPKNHDIRYVDSVSPWLAARASIAFPAIFRPVCFENHMLCDGGIKDNLPMEVLNGLGASHKIGVNLGYAGQCQCAIDNAFEIAAQTVNIMSYEITKCNLRGQTAVLIHPGIEDVSLLDLSSIPQCIQRGYEAAVESLPQLNRLLGLQNPVARLA</sequence>
<dbReference type="SUPFAM" id="SSF52151">
    <property type="entry name" value="FabD/lysophospholipase-like"/>
    <property type="match status" value="1"/>
</dbReference>
<feature type="active site" description="Proton acceptor" evidence="4">
    <location>
        <position position="190"/>
    </location>
</feature>
<keyword evidence="7" id="KW-1185">Reference proteome</keyword>
<protein>
    <recommendedName>
        <fullName evidence="5">PNPLA domain-containing protein</fullName>
    </recommendedName>
</protein>
<dbReference type="Proteomes" id="UP000593890">
    <property type="component" value="Chromosome"/>
</dbReference>
<feature type="domain" description="PNPLA" evidence="5">
    <location>
        <begin position="5"/>
        <end position="203"/>
    </location>
</feature>
<dbReference type="PROSITE" id="PS51635">
    <property type="entry name" value="PNPLA"/>
    <property type="match status" value="1"/>
</dbReference>
<feature type="short sequence motif" description="GXGXXG" evidence="4">
    <location>
        <begin position="9"/>
        <end position="14"/>
    </location>
</feature>